<comment type="similarity">
    <text evidence="1">Belongs to the dynein light chain family.</text>
</comment>
<evidence type="ECO:0000313" key="4">
    <source>
        <dbReference type="Proteomes" id="UP001642540"/>
    </source>
</evidence>
<comment type="caution">
    <text evidence="3">The sequence shown here is derived from an EMBL/GenBank/DDBJ whole genome shotgun (WGS) entry which is preliminary data.</text>
</comment>
<keyword evidence="1" id="KW-0206">Cytoskeleton</keyword>
<keyword evidence="1" id="KW-0505">Motor protein</keyword>
<dbReference type="InterPro" id="IPR037177">
    <property type="entry name" value="DLC_sf"/>
</dbReference>
<evidence type="ECO:0000256" key="2">
    <source>
        <dbReference type="SAM" id="MobiDB-lite"/>
    </source>
</evidence>
<accession>A0ABP1RE14</accession>
<sequence length="113" mass="12714">MADEEGAQPQAEVAAEQETEKKATAAYPIVRYTDVPEETKADIVDTITGAVERFGTDYDLAAKLIKEDMDRTYGPHWHAVVGESFGYEVTHQNNHIMYMFFLGNLGILVWKNC</sequence>
<dbReference type="Proteomes" id="UP001642540">
    <property type="component" value="Unassembled WGS sequence"/>
</dbReference>
<protein>
    <recommendedName>
        <fullName evidence="1">Dynein light chain</fullName>
    </recommendedName>
</protein>
<gene>
    <name evidence="3" type="ORF">ODALV1_LOCUS21497</name>
</gene>
<dbReference type="Pfam" id="PF01221">
    <property type="entry name" value="Dynein_light"/>
    <property type="match status" value="1"/>
</dbReference>
<organism evidence="3 4">
    <name type="scientific">Orchesella dallaii</name>
    <dbReference type="NCBI Taxonomy" id="48710"/>
    <lineage>
        <taxon>Eukaryota</taxon>
        <taxon>Metazoa</taxon>
        <taxon>Ecdysozoa</taxon>
        <taxon>Arthropoda</taxon>
        <taxon>Hexapoda</taxon>
        <taxon>Collembola</taxon>
        <taxon>Entomobryomorpha</taxon>
        <taxon>Entomobryoidea</taxon>
        <taxon>Orchesellidae</taxon>
        <taxon>Orchesellinae</taxon>
        <taxon>Orchesella</taxon>
    </lineage>
</organism>
<dbReference type="PANTHER" id="PTHR11886:SF2">
    <property type="entry name" value="DYNEIN AXONEMAL LIGHT CHAIN 4"/>
    <property type="match status" value="1"/>
</dbReference>
<name>A0ABP1RE14_9HEXA</name>
<dbReference type="CDD" id="cd21453">
    <property type="entry name" value="DLC-like_DNAL4"/>
    <property type="match status" value="1"/>
</dbReference>
<comment type="subcellular location">
    <subcellularLocation>
        <location evidence="1">Cytoplasm</location>
        <location evidence="1">Cytoskeleton</location>
    </subcellularLocation>
</comment>
<keyword evidence="4" id="KW-1185">Reference proteome</keyword>
<evidence type="ECO:0000313" key="3">
    <source>
        <dbReference type="EMBL" id="CAL8126652.1"/>
    </source>
</evidence>
<dbReference type="InterPro" id="IPR001372">
    <property type="entry name" value="Dynein_light_chain_typ-1/2"/>
</dbReference>
<dbReference type="SUPFAM" id="SSF54648">
    <property type="entry name" value="DLC"/>
    <property type="match status" value="1"/>
</dbReference>
<keyword evidence="1" id="KW-0493">Microtubule</keyword>
<keyword evidence="1" id="KW-0243">Dynein</keyword>
<proteinExistence type="inferred from homology"/>
<keyword evidence="1" id="KW-0963">Cytoplasm</keyword>
<dbReference type="PANTHER" id="PTHR11886">
    <property type="entry name" value="DYNEIN LIGHT CHAIN"/>
    <property type="match status" value="1"/>
</dbReference>
<evidence type="ECO:0000256" key="1">
    <source>
        <dbReference type="RuleBase" id="RU365010"/>
    </source>
</evidence>
<dbReference type="SMART" id="SM01375">
    <property type="entry name" value="Dynein_light"/>
    <property type="match status" value="1"/>
</dbReference>
<dbReference type="Gene3D" id="3.30.740.10">
    <property type="entry name" value="Protein Inhibitor Of Neuronal Nitric Oxide Synthase"/>
    <property type="match status" value="1"/>
</dbReference>
<feature type="region of interest" description="Disordered" evidence="2">
    <location>
        <begin position="1"/>
        <end position="20"/>
    </location>
</feature>
<reference evidence="3 4" key="1">
    <citation type="submission" date="2024-08" db="EMBL/GenBank/DDBJ databases">
        <authorList>
            <person name="Cucini C."/>
            <person name="Frati F."/>
        </authorList>
    </citation>
    <scope>NUCLEOTIDE SEQUENCE [LARGE SCALE GENOMIC DNA]</scope>
</reference>
<dbReference type="EMBL" id="CAXLJM020000072">
    <property type="protein sequence ID" value="CAL8126652.1"/>
    <property type="molecule type" value="Genomic_DNA"/>
</dbReference>
<feature type="compositionally biased region" description="Low complexity" evidence="2">
    <location>
        <begin position="7"/>
        <end position="16"/>
    </location>
</feature>